<evidence type="ECO:0000313" key="2">
    <source>
        <dbReference type="EMBL" id="KAJ7100718.1"/>
    </source>
</evidence>
<organism evidence="2 3">
    <name type="scientific">Mycena belliarum</name>
    <dbReference type="NCBI Taxonomy" id="1033014"/>
    <lineage>
        <taxon>Eukaryota</taxon>
        <taxon>Fungi</taxon>
        <taxon>Dikarya</taxon>
        <taxon>Basidiomycota</taxon>
        <taxon>Agaricomycotina</taxon>
        <taxon>Agaricomycetes</taxon>
        <taxon>Agaricomycetidae</taxon>
        <taxon>Agaricales</taxon>
        <taxon>Marasmiineae</taxon>
        <taxon>Mycenaceae</taxon>
        <taxon>Mycena</taxon>
    </lineage>
</organism>
<dbReference type="Proteomes" id="UP001222325">
    <property type="component" value="Unassembled WGS sequence"/>
</dbReference>
<feature type="compositionally biased region" description="Basic residues" evidence="1">
    <location>
        <begin position="103"/>
        <end position="118"/>
    </location>
</feature>
<protein>
    <submittedName>
        <fullName evidence="2">Uncharacterized protein</fullName>
    </submittedName>
</protein>
<comment type="caution">
    <text evidence="2">The sequence shown here is derived from an EMBL/GenBank/DDBJ whole genome shotgun (WGS) entry which is preliminary data.</text>
</comment>
<keyword evidence="3" id="KW-1185">Reference proteome</keyword>
<reference evidence="2" key="1">
    <citation type="submission" date="2023-03" db="EMBL/GenBank/DDBJ databases">
        <title>Massive genome expansion in bonnet fungi (Mycena s.s.) driven by repeated elements and novel gene families across ecological guilds.</title>
        <authorList>
            <consortium name="Lawrence Berkeley National Laboratory"/>
            <person name="Harder C.B."/>
            <person name="Miyauchi S."/>
            <person name="Viragh M."/>
            <person name="Kuo A."/>
            <person name="Thoen E."/>
            <person name="Andreopoulos B."/>
            <person name="Lu D."/>
            <person name="Skrede I."/>
            <person name="Drula E."/>
            <person name="Henrissat B."/>
            <person name="Morin E."/>
            <person name="Kohler A."/>
            <person name="Barry K."/>
            <person name="LaButti K."/>
            <person name="Morin E."/>
            <person name="Salamov A."/>
            <person name="Lipzen A."/>
            <person name="Mereny Z."/>
            <person name="Hegedus B."/>
            <person name="Baldrian P."/>
            <person name="Stursova M."/>
            <person name="Weitz H."/>
            <person name="Taylor A."/>
            <person name="Grigoriev I.V."/>
            <person name="Nagy L.G."/>
            <person name="Martin F."/>
            <person name="Kauserud H."/>
        </authorList>
    </citation>
    <scope>NUCLEOTIDE SEQUENCE</scope>
    <source>
        <strain evidence="2">CBHHK173m</strain>
    </source>
</reference>
<dbReference type="EMBL" id="JARJCN010000005">
    <property type="protein sequence ID" value="KAJ7100718.1"/>
    <property type="molecule type" value="Genomic_DNA"/>
</dbReference>
<gene>
    <name evidence="2" type="ORF">B0H15DRAFT_817080</name>
</gene>
<evidence type="ECO:0000313" key="3">
    <source>
        <dbReference type="Proteomes" id="UP001222325"/>
    </source>
</evidence>
<evidence type="ECO:0000256" key="1">
    <source>
        <dbReference type="SAM" id="MobiDB-lite"/>
    </source>
</evidence>
<dbReference type="AlphaFoldDB" id="A0AAD6UJ67"/>
<accession>A0AAD6UJ67</accession>
<sequence length="235" mass="25647">MELLVQEWPCPGVNKLVNKQPLLFRVNNTLEGFPLPFPVFIGIPAASAATAQAAPLRVRRRLRLHPALSPTPVDVQERHRVSGRGGHIGAPQPRADITDPARASRRTRTRRPGRRAARVRGAPECAGKVMYTLPGTRGWLATDSCARLDSADAVFPPRATCSPRARRTTNAYAPDLRALCPSPAVCRLAWSTPRVRHARTRSTAPHCSPSALDSTVAVYVPRAARRTPPRCDPCV</sequence>
<proteinExistence type="predicted"/>
<name>A0AAD6UJ67_9AGAR</name>
<feature type="region of interest" description="Disordered" evidence="1">
    <location>
        <begin position="72"/>
        <end position="120"/>
    </location>
</feature>